<dbReference type="Gene3D" id="1.10.1740.10">
    <property type="match status" value="1"/>
</dbReference>
<evidence type="ECO:0000313" key="8">
    <source>
        <dbReference type="Proteomes" id="UP000094960"/>
    </source>
</evidence>
<dbReference type="AlphaFoldDB" id="A0A1D7YPF6"/>
<dbReference type="SUPFAM" id="SSF88946">
    <property type="entry name" value="Sigma2 domain of RNA polymerase sigma factors"/>
    <property type="match status" value="1"/>
</dbReference>
<evidence type="ECO:0000256" key="2">
    <source>
        <dbReference type="ARBA" id="ARBA00023015"/>
    </source>
</evidence>
<keyword evidence="5" id="KW-0804">Transcription</keyword>
<dbReference type="InterPro" id="IPR013324">
    <property type="entry name" value="RNA_pol_sigma_r3/r4-like"/>
</dbReference>
<dbReference type="InterPro" id="IPR014284">
    <property type="entry name" value="RNA_pol_sigma-70_dom"/>
</dbReference>
<dbReference type="GO" id="GO:0006352">
    <property type="term" value="P:DNA-templated transcription initiation"/>
    <property type="evidence" value="ECO:0007669"/>
    <property type="project" value="InterPro"/>
</dbReference>
<dbReference type="InterPro" id="IPR036388">
    <property type="entry name" value="WH-like_DNA-bd_sf"/>
</dbReference>
<dbReference type="GO" id="GO:0016987">
    <property type="term" value="F:sigma factor activity"/>
    <property type="evidence" value="ECO:0007669"/>
    <property type="project" value="UniProtKB-KW"/>
</dbReference>
<proteinExistence type="inferred from homology"/>
<dbReference type="InterPro" id="IPR039425">
    <property type="entry name" value="RNA_pol_sigma-70-like"/>
</dbReference>
<dbReference type="Proteomes" id="UP000094960">
    <property type="component" value="Chromosome"/>
</dbReference>
<accession>A0A1D7YPF6</accession>
<evidence type="ECO:0000256" key="5">
    <source>
        <dbReference type="ARBA" id="ARBA00023163"/>
    </source>
</evidence>
<protein>
    <recommendedName>
        <fullName evidence="6">RNA polymerase sigma-70 region 2 domain-containing protein</fullName>
    </recommendedName>
</protein>
<reference evidence="8" key="1">
    <citation type="submission" date="2016-09" db="EMBL/GenBank/DDBJ databases">
        <title>Streptomyces puniciscabiei strain:TW1S1 Genome sequencing and assembly.</title>
        <authorList>
            <person name="Kim M.-K."/>
            <person name="Kim S.B."/>
        </authorList>
    </citation>
    <scope>NUCLEOTIDE SEQUENCE [LARGE SCALE GENOMIC DNA]</scope>
    <source>
        <strain evidence="8">TW1S1</strain>
    </source>
</reference>
<gene>
    <name evidence="7" type="ORF">BFF78_31740</name>
</gene>
<dbReference type="PANTHER" id="PTHR43133:SF8">
    <property type="entry name" value="RNA POLYMERASE SIGMA FACTOR HI_1459-RELATED"/>
    <property type="match status" value="1"/>
</dbReference>
<evidence type="ECO:0000256" key="3">
    <source>
        <dbReference type="ARBA" id="ARBA00023082"/>
    </source>
</evidence>
<organism evidence="7 8">
    <name type="scientific">Streptomyces fodineus</name>
    <dbReference type="NCBI Taxonomy" id="1904616"/>
    <lineage>
        <taxon>Bacteria</taxon>
        <taxon>Bacillati</taxon>
        <taxon>Actinomycetota</taxon>
        <taxon>Actinomycetes</taxon>
        <taxon>Kitasatosporales</taxon>
        <taxon>Streptomycetaceae</taxon>
        <taxon>Streptomyces</taxon>
    </lineage>
</organism>
<dbReference type="KEGG" id="spun:BFF78_31740"/>
<keyword evidence="3" id="KW-0731">Sigma factor</keyword>
<keyword evidence="4" id="KW-0238">DNA-binding</keyword>
<dbReference type="SUPFAM" id="SSF88659">
    <property type="entry name" value="Sigma3 and sigma4 domains of RNA polymerase sigma factors"/>
    <property type="match status" value="1"/>
</dbReference>
<evidence type="ECO:0000313" key="7">
    <source>
        <dbReference type="EMBL" id="AOR37451.1"/>
    </source>
</evidence>
<dbReference type="Gene3D" id="1.10.10.10">
    <property type="entry name" value="Winged helix-like DNA-binding domain superfamily/Winged helix DNA-binding domain"/>
    <property type="match status" value="1"/>
</dbReference>
<evidence type="ECO:0000256" key="1">
    <source>
        <dbReference type="ARBA" id="ARBA00010641"/>
    </source>
</evidence>
<dbReference type="PANTHER" id="PTHR43133">
    <property type="entry name" value="RNA POLYMERASE ECF-TYPE SIGMA FACTO"/>
    <property type="match status" value="1"/>
</dbReference>
<dbReference type="Pfam" id="PF04542">
    <property type="entry name" value="Sigma70_r2"/>
    <property type="match status" value="1"/>
</dbReference>
<feature type="domain" description="RNA polymerase sigma-70 region 2" evidence="6">
    <location>
        <begin position="30"/>
        <end position="93"/>
    </location>
</feature>
<dbReference type="InterPro" id="IPR013325">
    <property type="entry name" value="RNA_pol_sigma_r2"/>
</dbReference>
<dbReference type="NCBIfam" id="TIGR02937">
    <property type="entry name" value="sigma70-ECF"/>
    <property type="match status" value="1"/>
</dbReference>
<evidence type="ECO:0000256" key="4">
    <source>
        <dbReference type="ARBA" id="ARBA00023125"/>
    </source>
</evidence>
<keyword evidence="8" id="KW-1185">Reference proteome</keyword>
<sequence>MTKYEGDGVDPPTQAVHPKVLARFTEALKEVHPRIDHAVARMVRDHDLRQDILQHVDIALYHHIKRDEGFREPMIAWAFVVAKNKMISEFRRLAPEVAAGELPEGRPLFRAPHEGDPAAGIAFFELLRAVQAAIAHPRQYAVWEMTHVGQLTGVEIARSLGVSAATVSRDLNRAMRKASKIAV</sequence>
<keyword evidence="2" id="KW-0805">Transcription regulation</keyword>
<evidence type="ECO:0000259" key="6">
    <source>
        <dbReference type="Pfam" id="PF04542"/>
    </source>
</evidence>
<name>A0A1D7YPF6_9ACTN</name>
<dbReference type="InterPro" id="IPR007627">
    <property type="entry name" value="RNA_pol_sigma70_r2"/>
</dbReference>
<comment type="similarity">
    <text evidence="1">Belongs to the sigma-70 factor family. ECF subfamily.</text>
</comment>
<dbReference type="EMBL" id="CP017248">
    <property type="protein sequence ID" value="AOR37451.1"/>
    <property type="molecule type" value="Genomic_DNA"/>
</dbReference>
<dbReference type="GO" id="GO:0003677">
    <property type="term" value="F:DNA binding"/>
    <property type="evidence" value="ECO:0007669"/>
    <property type="project" value="UniProtKB-KW"/>
</dbReference>